<name>A0A672TM64_STRHB</name>
<protein>
    <recommendedName>
        <fullName evidence="2">Cohesin subunit SCC3/SA HEAT-repeats domain-containing protein</fullName>
    </recommendedName>
</protein>
<keyword evidence="4" id="KW-1185">Reference proteome</keyword>
<proteinExistence type="inferred from homology"/>
<dbReference type="GO" id="GO:0000785">
    <property type="term" value="C:chromatin"/>
    <property type="evidence" value="ECO:0007669"/>
    <property type="project" value="TreeGrafter"/>
</dbReference>
<dbReference type="OMA" id="HEHTAYL"/>
<dbReference type="Pfam" id="PF24571">
    <property type="entry name" value="HEAT_SCC3-SA"/>
    <property type="match status" value="1"/>
</dbReference>
<dbReference type="InterPro" id="IPR056396">
    <property type="entry name" value="HEAT_SCC3-SA"/>
</dbReference>
<dbReference type="PANTHER" id="PTHR11199">
    <property type="entry name" value="STROMAL ANTIGEN"/>
    <property type="match status" value="1"/>
</dbReference>
<evidence type="ECO:0000256" key="1">
    <source>
        <dbReference type="ARBA" id="ARBA00005486"/>
    </source>
</evidence>
<evidence type="ECO:0000259" key="2">
    <source>
        <dbReference type="Pfam" id="PF24571"/>
    </source>
</evidence>
<accession>A0A672TM64</accession>
<dbReference type="InterPro" id="IPR039662">
    <property type="entry name" value="Cohesin_Scc3/SA"/>
</dbReference>
<dbReference type="PANTHER" id="PTHR11199:SF8">
    <property type="entry name" value="COHESIN SUBUNIT SA-3"/>
    <property type="match status" value="1"/>
</dbReference>
<dbReference type="InParanoid" id="A0A672TM64"/>
<evidence type="ECO:0000313" key="3">
    <source>
        <dbReference type="Ensembl" id="ENSSHBP00005001946.1"/>
    </source>
</evidence>
<dbReference type="GO" id="GO:0030893">
    <property type="term" value="C:meiotic cohesin complex"/>
    <property type="evidence" value="ECO:0007669"/>
    <property type="project" value="TreeGrafter"/>
</dbReference>
<dbReference type="GO" id="GO:0034089">
    <property type="term" value="P:establishment of meiotic sister chromatid cohesion"/>
    <property type="evidence" value="ECO:0007669"/>
    <property type="project" value="TreeGrafter"/>
</dbReference>
<dbReference type="GeneTree" id="ENSGT00940000170871"/>
<dbReference type="AlphaFoldDB" id="A0A672TM64"/>
<dbReference type="GO" id="GO:0005634">
    <property type="term" value="C:nucleus"/>
    <property type="evidence" value="ECO:0007669"/>
    <property type="project" value="TreeGrafter"/>
</dbReference>
<dbReference type="Ensembl" id="ENSSHBT00005002398.1">
    <property type="protein sequence ID" value="ENSSHBP00005001946.1"/>
    <property type="gene ID" value="ENSSHBG00005001805.1"/>
</dbReference>
<sequence>MDAPHDRDNRTFFRLLLTFFIEIELHEHTAYLVDSLWDCAGPQLRDWETISALLLEESPAEGMVLLGDTGMCWDITEEALK</sequence>
<comment type="similarity">
    <text evidence="1">Belongs to the SCC3 family.</text>
</comment>
<reference evidence="3" key="3">
    <citation type="submission" date="2025-09" db="UniProtKB">
        <authorList>
            <consortium name="Ensembl"/>
        </authorList>
    </citation>
    <scope>IDENTIFICATION</scope>
</reference>
<feature type="domain" description="Cohesin subunit SCC3/SA HEAT-repeats" evidence="2">
    <location>
        <begin position="31"/>
        <end position="64"/>
    </location>
</feature>
<organism evidence="3 4">
    <name type="scientific">Strigops habroptila</name>
    <name type="common">Kakapo</name>
    <dbReference type="NCBI Taxonomy" id="2489341"/>
    <lineage>
        <taxon>Eukaryota</taxon>
        <taxon>Metazoa</taxon>
        <taxon>Chordata</taxon>
        <taxon>Craniata</taxon>
        <taxon>Vertebrata</taxon>
        <taxon>Euteleostomi</taxon>
        <taxon>Archelosauria</taxon>
        <taxon>Archosauria</taxon>
        <taxon>Dinosauria</taxon>
        <taxon>Saurischia</taxon>
        <taxon>Theropoda</taxon>
        <taxon>Coelurosauria</taxon>
        <taxon>Aves</taxon>
        <taxon>Neognathae</taxon>
        <taxon>Neoaves</taxon>
        <taxon>Telluraves</taxon>
        <taxon>Australaves</taxon>
        <taxon>Psittaciformes</taxon>
        <taxon>Psittacidae</taxon>
        <taxon>Strigops</taxon>
    </lineage>
</organism>
<dbReference type="GO" id="GO:0003682">
    <property type="term" value="F:chromatin binding"/>
    <property type="evidence" value="ECO:0007669"/>
    <property type="project" value="TreeGrafter"/>
</dbReference>
<evidence type="ECO:0000313" key="4">
    <source>
        <dbReference type="Proteomes" id="UP000472266"/>
    </source>
</evidence>
<dbReference type="Proteomes" id="UP000472266">
    <property type="component" value="Chromosome 1"/>
</dbReference>
<reference evidence="3 4" key="1">
    <citation type="submission" date="2019-11" db="EMBL/GenBank/DDBJ databases">
        <title>Strigops habroptila (kakapo) genome, bStrHab1, primary haplotype, v2.</title>
        <authorList>
            <person name="Jarvis E.D."/>
            <person name="Howard J."/>
            <person name="Rhie A."/>
            <person name="Phillippy A."/>
            <person name="Korlach J."/>
            <person name="Digby A."/>
            <person name="Iorns D."/>
            <person name="Eason D."/>
            <person name="Robertson B."/>
            <person name="Raemaekers T."/>
            <person name="Howe K."/>
            <person name="Lewin H."/>
            <person name="Damas J."/>
            <person name="Hastie A."/>
            <person name="Tracey A."/>
            <person name="Chow W."/>
            <person name="Fedrigo O."/>
        </authorList>
    </citation>
    <scope>NUCLEOTIDE SEQUENCE [LARGE SCALE GENOMIC DNA]</scope>
</reference>
<reference evidence="3" key="2">
    <citation type="submission" date="2025-08" db="UniProtKB">
        <authorList>
            <consortium name="Ensembl"/>
        </authorList>
    </citation>
    <scope>IDENTIFICATION</scope>
</reference>